<dbReference type="RefSeq" id="WP_072064141.1">
    <property type="nucleotide sequence ID" value="NZ_CVRY01000004.1"/>
</dbReference>
<organism evidence="2 3">
    <name type="scientific">Proteus penneri</name>
    <dbReference type="NCBI Taxonomy" id="102862"/>
    <lineage>
        <taxon>Bacteria</taxon>
        <taxon>Pseudomonadati</taxon>
        <taxon>Pseudomonadota</taxon>
        <taxon>Gammaproteobacteria</taxon>
        <taxon>Enterobacterales</taxon>
        <taxon>Morganellaceae</taxon>
        <taxon>Proteus</taxon>
    </lineage>
</organism>
<accession>A0A0G4QB31</accession>
<protein>
    <submittedName>
        <fullName evidence="2">Uncharacterized protein</fullName>
    </submittedName>
</protein>
<name>A0A0G4QB31_9GAMM</name>
<keyword evidence="1" id="KW-0175">Coiled coil</keyword>
<reference evidence="3" key="1">
    <citation type="submission" date="2015-06" db="EMBL/GenBank/DDBJ databases">
        <authorList>
            <person name="Urmite Genomes"/>
        </authorList>
    </citation>
    <scope>NUCLEOTIDE SEQUENCE [LARGE SCALE GENOMIC DNA]</scope>
    <source>
        <strain evidence="3">CSUR P1867</strain>
    </source>
</reference>
<dbReference type="Proteomes" id="UP000183920">
    <property type="component" value="Unassembled WGS sequence"/>
</dbReference>
<dbReference type="EMBL" id="CVRY01000004">
    <property type="protein sequence ID" value="CRL63040.1"/>
    <property type="molecule type" value="Genomic_DNA"/>
</dbReference>
<evidence type="ECO:0000256" key="1">
    <source>
        <dbReference type="SAM" id="Coils"/>
    </source>
</evidence>
<evidence type="ECO:0000313" key="2">
    <source>
        <dbReference type="EMBL" id="CRL63040.1"/>
    </source>
</evidence>
<feature type="coiled-coil region" evidence="1">
    <location>
        <begin position="115"/>
        <end position="142"/>
    </location>
</feature>
<gene>
    <name evidence="2" type="ORF">BN1804_02291</name>
</gene>
<proteinExistence type="predicted"/>
<sequence length="164" mass="18728">MNKTVIALIALAVSFTAGFVAGGIYFDNRLMSKQIAGNQLDEKDVATNIELRKQADNEQQNRLEIYHDAQQHDTIRTDALLDRVLNHFDRMQFSTSTTQTEVASTDNTNTCRVEKAKASELSRQLRETLERYGREAQRADENTRTLNLCISELEAKEKLLNSYR</sequence>
<evidence type="ECO:0000313" key="3">
    <source>
        <dbReference type="Proteomes" id="UP000183920"/>
    </source>
</evidence>
<dbReference type="AlphaFoldDB" id="A0A0G4QB31"/>